<dbReference type="PROSITE" id="PS50217">
    <property type="entry name" value="BZIP"/>
    <property type="match status" value="1"/>
</dbReference>
<comment type="subcellular location">
    <subcellularLocation>
        <location evidence="1">Nucleus</location>
    </subcellularLocation>
</comment>
<dbReference type="Pfam" id="PF07716">
    <property type="entry name" value="bZIP_2"/>
    <property type="match status" value="1"/>
</dbReference>
<keyword evidence="10" id="KW-1185">Reference proteome</keyword>
<dbReference type="EMBL" id="JAGTXO010000014">
    <property type="protein sequence ID" value="KAG8463855.1"/>
    <property type="molecule type" value="Genomic_DNA"/>
</dbReference>
<reference evidence="9" key="1">
    <citation type="submission" date="2021-05" db="EMBL/GenBank/DDBJ databases">
        <title>The genome of the haptophyte Pavlova lutheri (Diacronema luteri, Pavlovales) - a model for lipid biosynthesis in eukaryotic algae.</title>
        <authorList>
            <person name="Hulatt C.J."/>
            <person name="Posewitz M.C."/>
        </authorList>
    </citation>
    <scope>NUCLEOTIDE SEQUENCE</scope>
    <source>
        <strain evidence="9">NIVA-4/92</strain>
    </source>
</reference>
<dbReference type="CDD" id="cd14686">
    <property type="entry name" value="bZIP"/>
    <property type="match status" value="1"/>
</dbReference>
<comment type="caution">
    <text evidence="9">The sequence shown here is derived from an EMBL/GenBank/DDBJ whole genome shotgun (WGS) entry which is preliminary data.</text>
</comment>
<feature type="coiled-coil region" evidence="6">
    <location>
        <begin position="284"/>
        <end position="318"/>
    </location>
</feature>
<dbReference type="PANTHER" id="PTHR13044">
    <property type="entry name" value="ACTIVATING TRANSCRIPTION FACTOR ATF 4/5"/>
    <property type="match status" value="1"/>
</dbReference>
<feature type="coiled-coil region" evidence="6">
    <location>
        <begin position="34"/>
        <end position="61"/>
    </location>
</feature>
<dbReference type="GO" id="GO:0005634">
    <property type="term" value="C:nucleus"/>
    <property type="evidence" value="ECO:0007669"/>
    <property type="project" value="UniProtKB-SubCell"/>
</dbReference>
<evidence type="ECO:0000256" key="5">
    <source>
        <dbReference type="ARBA" id="ARBA00023242"/>
    </source>
</evidence>
<dbReference type="SUPFAM" id="SSF57959">
    <property type="entry name" value="Leucine zipper domain"/>
    <property type="match status" value="1"/>
</dbReference>
<evidence type="ECO:0000256" key="4">
    <source>
        <dbReference type="ARBA" id="ARBA00023163"/>
    </source>
</evidence>
<keyword evidence="5" id="KW-0539">Nucleus</keyword>
<evidence type="ECO:0000313" key="9">
    <source>
        <dbReference type="EMBL" id="KAG8463855.1"/>
    </source>
</evidence>
<proteinExistence type="predicted"/>
<organism evidence="9 10">
    <name type="scientific">Diacronema lutheri</name>
    <name type="common">Unicellular marine alga</name>
    <name type="synonym">Monochrysis lutheri</name>
    <dbReference type="NCBI Taxonomy" id="2081491"/>
    <lineage>
        <taxon>Eukaryota</taxon>
        <taxon>Haptista</taxon>
        <taxon>Haptophyta</taxon>
        <taxon>Pavlovophyceae</taxon>
        <taxon>Pavlovales</taxon>
        <taxon>Pavlovaceae</taxon>
        <taxon>Diacronema</taxon>
    </lineage>
</organism>
<dbReference type="GO" id="GO:0000977">
    <property type="term" value="F:RNA polymerase II transcription regulatory region sequence-specific DNA binding"/>
    <property type="evidence" value="ECO:0007669"/>
    <property type="project" value="TreeGrafter"/>
</dbReference>
<dbReference type="InterPro" id="IPR046347">
    <property type="entry name" value="bZIP_sf"/>
</dbReference>
<feature type="domain" description="BZIP" evidence="8">
    <location>
        <begin position="266"/>
        <end position="329"/>
    </location>
</feature>
<dbReference type="AlphaFoldDB" id="A0A8J5XQZ8"/>
<evidence type="ECO:0000256" key="1">
    <source>
        <dbReference type="ARBA" id="ARBA00004123"/>
    </source>
</evidence>
<dbReference type="Proteomes" id="UP000751190">
    <property type="component" value="Unassembled WGS sequence"/>
</dbReference>
<dbReference type="PANTHER" id="PTHR13044:SF14">
    <property type="entry name" value="CRYPTOCEPHAL, ISOFORM A"/>
    <property type="match status" value="1"/>
</dbReference>
<evidence type="ECO:0000256" key="2">
    <source>
        <dbReference type="ARBA" id="ARBA00023015"/>
    </source>
</evidence>
<gene>
    <name evidence="9" type="ORF">KFE25_000023</name>
</gene>
<accession>A0A8J5XQZ8</accession>
<dbReference type="InterPro" id="IPR004827">
    <property type="entry name" value="bZIP"/>
</dbReference>
<sequence>MEEDGIAEDHAMISVDELSRCLLDVADDEAAIYAAQLEAHRIEYEREARRLDEQMTREARATVAKLKLHGYMDLGDLLSREEQTRANMWQQVVMGSNVEVYRNVCNSVIHIVMHKAMAMEPFVSQVVGEYISLLQRQHTLTALSSLPPAPTIAAAAAAPRAAAASVTVGSAAATGRAAVAGALGAAAAVAAAATCARRAEHATATAKASLDDPEAQCSDLDGSVPSTDGGSHRGLPSFRGASSRTGDLFNTSDTGSEFDPITGAFVDKKHVQRERNKLAAKGYRQRKRISMESVEQELEEARKQNVVLQQTNTVLRTENGLLREQLEFFRKALAGNLGAR</sequence>
<keyword evidence="3" id="KW-0238">DNA-binding</keyword>
<evidence type="ECO:0000259" key="8">
    <source>
        <dbReference type="PROSITE" id="PS50217"/>
    </source>
</evidence>
<keyword evidence="2" id="KW-0805">Transcription regulation</keyword>
<keyword evidence="4" id="KW-0804">Transcription</keyword>
<dbReference type="GO" id="GO:0001228">
    <property type="term" value="F:DNA-binding transcription activator activity, RNA polymerase II-specific"/>
    <property type="evidence" value="ECO:0007669"/>
    <property type="project" value="TreeGrafter"/>
</dbReference>
<evidence type="ECO:0000256" key="6">
    <source>
        <dbReference type="SAM" id="Coils"/>
    </source>
</evidence>
<dbReference type="OrthoDB" id="10412376at2759"/>
<evidence type="ECO:0000256" key="3">
    <source>
        <dbReference type="ARBA" id="ARBA00023125"/>
    </source>
</evidence>
<evidence type="ECO:0000313" key="10">
    <source>
        <dbReference type="Proteomes" id="UP000751190"/>
    </source>
</evidence>
<keyword evidence="6" id="KW-0175">Coiled coil</keyword>
<name>A0A8J5XQZ8_DIALT</name>
<evidence type="ECO:0000256" key="7">
    <source>
        <dbReference type="SAM" id="MobiDB-lite"/>
    </source>
</evidence>
<protein>
    <recommendedName>
        <fullName evidence="8">BZIP domain-containing protein</fullName>
    </recommendedName>
</protein>
<feature type="region of interest" description="Disordered" evidence="7">
    <location>
        <begin position="205"/>
        <end position="245"/>
    </location>
</feature>
<dbReference type="Gene3D" id="1.20.5.170">
    <property type="match status" value="1"/>
</dbReference>
<dbReference type="SMART" id="SM00338">
    <property type="entry name" value="BRLZ"/>
    <property type="match status" value="1"/>
</dbReference>